<evidence type="ECO:0000313" key="2">
    <source>
        <dbReference type="Proteomes" id="UP000002590"/>
    </source>
</evidence>
<dbReference type="EMBL" id="CP000551">
    <property type="protein sequence ID" value="ABM70623.1"/>
    <property type="molecule type" value="Genomic_DNA"/>
</dbReference>
<sequence length="607" mass="68569">MRLIFYIFLISQFLNFLGVFAEKVKEDSSGLNSVNWTKVDENKRKPLKKIIWKSYKNDEFYFGDQKRQGSIINKTKLSNEERKYESSKKSVSSIIEIEPFLPLNNFLDNGNYQTSIRWKSSFEGGVSGGTGQQNPAFIFDYGISDSSLMTVYFAEADDDLYNLIDGQKVNYNWQNYAISFKKELLNGDVNSLRVSIVPTIEYWRQASGTKDSKSIFNQKDSLNGRDRFDNLIGSLSLPISKKLNENLTALIVPGINFLPEKLGSKGIGKNAYGNNFYIGSGLVFDVAKDLNLLFSYTTPLGPGNNYFDSDLKYSRKPIYSIGLGWDINPKIGIEGKITNSFGATPSTGLLTIPSDDLALYSAKITYKPYEKNTYLTPLIKRDKSIRNGGITVNNALLPKAGTSQIKFNYDSKGNLFGFYGYSLSNIFQLELLSIGSFNDLNFSKSKNSNLYSTYLGENNLNYRLGGKLLIFSPQKNDLYWLTFRSSVGRNDDSNQGYLFTEFINTFRLNNWLAFNISPKYFFSGVESFGGIGFSSYINLSDNLMLIPEINTSIKNDSDFNSTLALRYSLSPEKSLDLYYSNAVGVQDIGQILKNEEYTFGINLNFLY</sequence>
<dbReference type="STRING" id="146891.A9601_13391"/>
<dbReference type="AlphaFoldDB" id="A2BS62"/>
<dbReference type="eggNOG" id="COG3170">
    <property type="taxonomic scope" value="Bacteria"/>
</dbReference>
<name>A2BS62_PROMS</name>
<proteinExistence type="predicted"/>
<evidence type="ECO:0000313" key="1">
    <source>
        <dbReference type="EMBL" id="ABM70623.1"/>
    </source>
</evidence>
<gene>
    <name evidence="1" type="ordered locus">A9601_13391</name>
</gene>
<reference evidence="1 2" key="1">
    <citation type="journal article" date="2007" name="PLoS Genet.">
        <title>Patterns and implications of gene gain and loss in the evolution of Prochlorococcus.</title>
        <authorList>
            <person name="Kettler G.C."/>
            <person name="Martiny A.C."/>
            <person name="Huang K."/>
            <person name="Zucker J."/>
            <person name="Coleman M.L."/>
            <person name="Rodrigue S."/>
            <person name="Chen F."/>
            <person name="Lapidus A."/>
            <person name="Ferriera S."/>
            <person name="Johnson J."/>
            <person name="Steglich C."/>
            <person name="Church G.M."/>
            <person name="Richardson P."/>
            <person name="Chisholm S.W."/>
        </authorList>
    </citation>
    <scope>NUCLEOTIDE SEQUENCE [LARGE SCALE GENOMIC DNA]</scope>
    <source>
        <strain evidence="1 2">AS9601</strain>
    </source>
</reference>
<dbReference type="OrthoDB" id="542299at2"/>
<dbReference type="RefSeq" id="WP_011818761.1">
    <property type="nucleotide sequence ID" value="NC_008816.1"/>
</dbReference>
<dbReference type="HOGENOM" id="CLU_454858_0_0_3"/>
<dbReference type="Proteomes" id="UP000002590">
    <property type="component" value="Chromosome"/>
</dbReference>
<accession>A2BS62</accession>
<protein>
    <submittedName>
        <fullName evidence="1">Uncharacterized protein</fullName>
    </submittedName>
</protein>
<organism evidence="1 2">
    <name type="scientific">Prochlorococcus marinus (strain AS9601)</name>
    <dbReference type="NCBI Taxonomy" id="146891"/>
    <lineage>
        <taxon>Bacteria</taxon>
        <taxon>Bacillati</taxon>
        <taxon>Cyanobacteriota</taxon>
        <taxon>Cyanophyceae</taxon>
        <taxon>Synechococcales</taxon>
        <taxon>Prochlorococcaceae</taxon>
        <taxon>Prochlorococcus</taxon>
    </lineage>
</organism>
<dbReference type="KEGG" id="pmb:A9601_13391"/>